<dbReference type="STRING" id="767452.AVL62_15810"/>
<feature type="compositionally biased region" description="Basic and acidic residues" evidence="1">
    <location>
        <begin position="225"/>
        <end position="240"/>
    </location>
</feature>
<protein>
    <recommendedName>
        <fullName evidence="4">AMP-dependent synthetase/ligase domain-containing protein</fullName>
    </recommendedName>
</protein>
<dbReference type="EMBL" id="LQBL01000001">
    <property type="protein sequence ID" value="KUG60007.1"/>
    <property type="molecule type" value="Genomic_DNA"/>
</dbReference>
<feature type="region of interest" description="Disordered" evidence="1">
    <location>
        <begin position="220"/>
        <end position="240"/>
    </location>
</feature>
<keyword evidence="3" id="KW-1185">Reference proteome</keyword>
<sequence>MQPGAVLSASEVLTAEARRDVEHAWNRRPFNVYAATETAGIAAECGQHAGLHLFEDLVITEVVDDEGRPFTPGEYGSRLLVTVLGSRTLPLIRYGLSDSVRMLPAPPCPCGRPFLRIGGVQGRAEEALRLPAARGGDILVQPNVVHRAMELLPLTGWQVVLDDSGITVYVAGLAELADTGQVARRLADALALAGAVAPPVRAVRVPAVSRTALGKAPLIRSVRGGGEHPGRGRDKAADTD</sequence>
<name>A0A0W8IJ05_9MICO</name>
<evidence type="ECO:0000256" key="1">
    <source>
        <dbReference type="SAM" id="MobiDB-lite"/>
    </source>
</evidence>
<organism evidence="2 3">
    <name type="scientific">Serinicoccus chungangensis</name>
    <dbReference type="NCBI Taxonomy" id="767452"/>
    <lineage>
        <taxon>Bacteria</taxon>
        <taxon>Bacillati</taxon>
        <taxon>Actinomycetota</taxon>
        <taxon>Actinomycetes</taxon>
        <taxon>Micrococcales</taxon>
        <taxon>Ornithinimicrobiaceae</taxon>
        <taxon>Serinicoccus</taxon>
    </lineage>
</organism>
<dbReference type="Proteomes" id="UP000054837">
    <property type="component" value="Unassembled WGS sequence"/>
</dbReference>
<gene>
    <name evidence="2" type="ORF">AVL62_15810</name>
</gene>
<dbReference type="PANTHER" id="PTHR36932:SF1">
    <property type="entry name" value="CAPSULAR POLYSACCHARIDE BIOSYNTHESIS PROTEIN"/>
    <property type="match status" value="1"/>
</dbReference>
<dbReference type="Gene3D" id="3.40.50.12780">
    <property type="entry name" value="N-terminal domain of ligase-like"/>
    <property type="match status" value="1"/>
</dbReference>
<proteinExistence type="predicted"/>
<dbReference type="SUPFAM" id="SSF56801">
    <property type="entry name" value="Acetyl-CoA synthetase-like"/>
    <property type="match status" value="1"/>
</dbReference>
<dbReference type="PANTHER" id="PTHR36932">
    <property type="entry name" value="CAPSULAR POLYSACCHARIDE BIOSYNTHESIS PROTEIN"/>
    <property type="match status" value="1"/>
</dbReference>
<dbReference type="AlphaFoldDB" id="A0A0W8IJ05"/>
<dbReference type="InterPro" id="IPR053158">
    <property type="entry name" value="CapK_Type1_Caps_Biosynth"/>
</dbReference>
<evidence type="ECO:0008006" key="4">
    <source>
        <dbReference type="Google" id="ProtNLM"/>
    </source>
</evidence>
<reference evidence="2 3" key="1">
    <citation type="submission" date="2015-12" db="EMBL/GenBank/DDBJ databases">
        <title>Serinicoccus chungangenesis strain CD08_5 genome sequencing and assembly.</title>
        <authorList>
            <person name="Chander A.M."/>
            <person name="Kaur G."/>
            <person name="Nair G.R."/>
            <person name="Dhawan D.K."/>
            <person name="Kochhar R.K."/>
            <person name="Mayilraj S."/>
            <person name="Bhadada S.K."/>
        </authorList>
    </citation>
    <scope>NUCLEOTIDE SEQUENCE [LARGE SCALE GENOMIC DNA]</scope>
    <source>
        <strain evidence="2 3">CD08_5</strain>
    </source>
</reference>
<evidence type="ECO:0000313" key="2">
    <source>
        <dbReference type="EMBL" id="KUG60007.1"/>
    </source>
</evidence>
<evidence type="ECO:0000313" key="3">
    <source>
        <dbReference type="Proteomes" id="UP000054837"/>
    </source>
</evidence>
<accession>A0A0W8IJ05</accession>
<dbReference type="InterPro" id="IPR042099">
    <property type="entry name" value="ANL_N_sf"/>
</dbReference>
<comment type="caution">
    <text evidence="2">The sequence shown here is derived from an EMBL/GenBank/DDBJ whole genome shotgun (WGS) entry which is preliminary data.</text>
</comment>